<keyword evidence="2 7" id="KW-0808">Transferase</keyword>
<dbReference type="GO" id="GO:0016020">
    <property type="term" value="C:membrane"/>
    <property type="evidence" value="ECO:0007669"/>
    <property type="project" value="UniProtKB-SubCell"/>
</dbReference>
<keyword evidence="4 7" id="KW-1133">Transmembrane helix</keyword>
<organism evidence="9 10">
    <name type="scientific">Trichostrongylus colubriformis</name>
    <name type="common">Black scour worm</name>
    <dbReference type="NCBI Taxonomy" id="6319"/>
    <lineage>
        <taxon>Eukaryota</taxon>
        <taxon>Metazoa</taxon>
        <taxon>Ecdysozoa</taxon>
        <taxon>Nematoda</taxon>
        <taxon>Chromadorea</taxon>
        <taxon>Rhabditida</taxon>
        <taxon>Rhabditina</taxon>
        <taxon>Rhabditomorpha</taxon>
        <taxon>Strongyloidea</taxon>
        <taxon>Trichostrongylidae</taxon>
        <taxon>Trichostrongylus</taxon>
    </lineage>
</organism>
<dbReference type="AlphaFoldDB" id="A0AAN8G9A6"/>
<evidence type="ECO:0000256" key="7">
    <source>
        <dbReference type="RuleBase" id="RU364122"/>
    </source>
</evidence>
<dbReference type="InterPro" id="IPR027417">
    <property type="entry name" value="P-loop_NTPase"/>
</dbReference>
<protein>
    <recommendedName>
        <fullName evidence="7">Heparan-sulfate 6-O-sulfotransferase</fullName>
        <ecNumber evidence="7">2.8.2.-</ecNumber>
    </recommendedName>
</protein>
<evidence type="ECO:0000256" key="6">
    <source>
        <dbReference type="ARBA" id="ARBA00023180"/>
    </source>
</evidence>
<comment type="similarity">
    <text evidence="7">Belongs to the sulfotransferase 6 family.</text>
</comment>
<evidence type="ECO:0000256" key="4">
    <source>
        <dbReference type="ARBA" id="ARBA00022989"/>
    </source>
</evidence>
<dbReference type="EC" id="2.8.2.-" evidence="7"/>
<keyword evidence="7" id="KW-0735">Signal-anchor</keyword>
<keyword evidence="10" id="KW-1185">Reference proteome</keyword>
<keyword evidence="5 7" id="KW-0472">Membrane</keyword>
<name>A0AAN8G9A6_TRICO</name>
<keyword evidence="6" id="KW-0325">Glycoprotein</keyword>
<dbReference type="PANTHER" id="PTHR12812:SF0">
    <property type="entry name" value="HEPARAN-SULFATE 6-O-SULFOTRANSFERASE"/>
    <property type="match status" value="1"/>
</dbReference>
<comment type="caution">
    <text evidence="9">The sequence shown here is derived from an EMBL/GenBank/DDBJ whole genome shotgun (WGS) entry which is preliminary data.</text>
</comment>
<evidence type="ECO:0000313" key="10">
    <source>
        <dbReference type="Proteomes" id="UP001331761"/>
    </source>
</evidence>
<comment type="function">
    <text evidence="7">6-O-sulfation enzyme which catalyzes the transfer of sulfate from 3'-phosphoadenosine 5'-phosphosulfate (PAPS) to position 6 of the N-sulfoglucosamine residue (GlcNS) of heparan sulfate.</text>
</comment>
<evidence type="ECO:0000313" key="9">
    <source>
        <dbReference type="EMBL" id="KAK5979628.1"/>
    </source>
</evidence>
<dbReference type="PANTHER" id="PTHR12812">
    <property type="entry name" value="HEPARAN SULFATE 6-O-SULFOTRANSFERASE 3"/>
    <property type="match status" value="1"/>
</dbReference>
<dbReference type="GO" id="GO:0017095">
    <property type="term" value="F:heparan sulfate 6-sulfotransferase activity"/>
    <property type="evidence" value="ECO:0007669"/>
    <property type="project" value="TreeGrafter"/>
</dbReference>
<feature type="non-terminal residue" evidence="9">
    <location>
        <position position="189"/>
    </location>
</feature>
<dbReference type="EMBL" id="WIXE01014762">
    <property type="protein sequence ID" value="KAK5974022.1"/>
    <property type="molecule type" value="Genomic_DNA"/>
</dbReference>
<keyword evidence="3 7" id="KW-0812">Transmembrane</keyword>
<accession>A0AAN8G9A6</accession>
<evidence type="ECO:0000256" key="5">
    <source>
        <dbReference type="ARBA" id="ARBA00023136"/>
    </source>
</evidence>
<dbReference type="EMBL" id="WIXE01008165">
    <property type="protein sequence ID" value="KAK5979628.1"/>
    <property type="molecule type" value="Genomic_DNA"/>
</dbReference>
<proteinExistence type="inferred from homology"/>
<reference evidence="9 10" key="1">
    <citation type="submission" date="2019-10" db="EMBL/GenBank/DDBJ databases">
        <title>Assembly and Annotation for the nematode Trichostrongylus colubriformis.</title>
        <authorList>
            <person name="Martin J."/>
        </authorList>
    </citation>
    <scope>NUCLEOTIDE SEQUENCE [LARGE SCALE GENOMIC DNA]</scope>
    <source>
        <strain evidence="9">G859</strain>
        <tissue evidence="9">Whole worm</tissue>
    </source>
</reference>
<evidence type="ECO:0000256" key="2">
    <source>
        <dbReference type="ARBA" id="ARBA00022679"/>
    </source>
</evidence>
<sequence>MLRRQDNRVNATIFPRRLILFVLVIFCAPAVYFLIGSPGNQFQYLDYTSSTSDTERPETHRNGVSVLGNVKPVISVRAEDSPSWDTSFSHLIDNPEHGFTIAGNDVLVFVHIQKTAGTSFEKFLVRHLNIEVPCQCSKGKKRCTCLRPNKRNEVWLFSRYSTGWLCGLHADFTELYVSGCVDRMLNKKE</sequence>
<evidence type="ECO:0000313" key="8">
    <source>
        <dbReference type="EMBL" id="KAK5974022.1"/>
    </source>
</evidence>
<comment type="subcellular location">
    <subcellularLocation>
        <location evidence="1">Membrane</location>
        <topology evidence="1">Single-pass membrane protein</topology>
    </subcellularLocation>
    <subcellularLocation>
        <location evidence="7">Membrane</location>
        <topology evidence="7">Single-pass type II membrane protein</topology>
    </subcellularLocation>
</comment>
<evidence type="ECO:0000256" key="3">
    <source>
        <dbReference type="ARBA" id="ARBA00022692"/>
    </source>
</evidence>
<feature type="transmembrane region" description="Helical" evidence="7">
    <location>
        <begin position="18"/>
        <end position="35"/>
    </location>
</feature>
<dbReference type="InterPro" id="IPR010635">
    <property type="entry name" value="Heparan_SO4-6-sulfoTrfase"/>
</dbReference>
<dbReference type="Proteomes" id="UP001331761">
    <property type="component" value="Unassembled WGS sequence"/>
</dbReference>
<comment type="catalytic activity">
    <reaction evidence="7">
        <text>alpha-D-glucosaminyl-[heparan sulfate](n) + 3'-phosphoadenylyl sulfate = 6-sulfo-alpha-D-glucosaminyl-[heparan sulfate](n) + adenosine 3',5'-bisphosphate + H(+)</text>
        <dbReference type="Rhea" id="RHEA:56604"/>
        <dbReference type="Rhea" id="RHEA-COMP:9830"/>
        <dbReference type="Rhea" id="RHEA-COMP:14621"/>
        <dbReference type="ChEBI" id="CHEBI:15378"/>
        <dbReference type="ChEBI" id="CHEBI:58339"/>
        <dbReference type="ChEBI" id="CHEBI:58343"/>
        <dbReference type="ChEBI" id="CHEBI:58388"/>
        <dbReference type="ChEBI" id="CHEBI:140604"/>
    </reaction>
</comment>
<evidence type="ECO:0000256" key="1">
    <source>
        <dbReference type="ARBA" id="ARBA00004167"/>
    </source>
</evidence>
<dbReference type="Gene3D" id="3.40.50.300">
    <property type="entry name" value="P-loop containing nucleotide triphosphate hydrolases"/>
    <property type="match status" value="1"/>
</dbReference>
<gene>
    <name evidence="8" type="ORF">GCK32_003895</name>
    <name evidence="9" type="ORF">GCK32_004787</name>
</gene>